<evidence type="ECO:0000313" key="1">
    <source>
        <dbReference type="EMBL" id="KAB2633623.1"/>
    </source>
</evidence>
<comment type="caution">
    <text evidence="1">The sequence shown here is derived from an EMBL/GenBank/DDBJ whole genome shotgun (WGS) entry which is preliminary data.</text>
</comment>
<name>A0A5N5I3B7_9ROSA</name>
<reference evidence="1 2" key="1">
    <citation type="submission" date="2019-09" db="EMBL/GenBank/DDBJ databases">
        <authorList>
            <person name="Ou C."/>
        </authorList>
    </citation>
    <scope>NUCLEOTIDE SEQUENCE [LARGE SCALE GENOMIC DNA]</scope>
    <source>
        <strain evidence="1">S2</strain>
        <tissue evidence="1">Leaf</tissue>
    </source>
</reference>
<reference evidence="2" key="2">
    <citation type="submission" date="2019-10" db="EMBL/GenBank/DDBJ databases">
        <title>A de novo genome assembly of a pear dwarfing rootstock.</title>
        <authorList>
            <person name="Wang F."/>
            <person name="Wang J."/>
            <person name="Li S."/>
            <person name="Zhang Y."/>
            <person name="Fang M."/>
            <person name="Ma L."/>
            <person name="Zhao Y."/>
            <person name="Jiang S."/>
        </authorList>
    </citation>
    <scope>NUCLEOTIDE SEQUENCE [LARGE SCALE GENOMIC DNA]</scope>
</reference>
<dbReference type="AlphaFoldDB" id="A0A5N5I3B7"/>
<proteinExistence type="predicted"/>
<gene>
    <name evidence="1" type="ORF">D8674_029870</name>
</gene>
<reference evidence="1 2" key="3">
    <citation type="submission" date="2019-11" db="EMBL/GenBank/DDBJ databases">
        <title>A de novo genome assembly of a pear dwarfing rootstock.</title>
        <authorList>
            <person name="Wang F."/>
            <person name="Wang J."/>
            <person name="Li S."/>
            <person name="Zhang Y."/>
            <person name="Fang M."/>
            <person name="Ma L."/>
            <person name="Zhao Y."/>
            <person name="Jiang S."/>
        </authorList>
    </citation>
    <scope>NUCLEOTIDE SEQUENCE [LARGE SCALE GENOMIC DNA]</scope>
    <source>
        <strain evidence="1">S2</strain>
        <tissue evidence="1">Leaf</tissue>
    </source>
</reference>
<accession>A0A5N5I3B7</accession>
<keyword evidence="2" id="KW-1185">Reference proteome</keyword>
<organism evidence="1 2">
    <name type="scientific">Pyrus ussuriensis x Pyrus communis</name>
    <dbReference type="NCBI Taxonomy" id="2448454"/>
    <lineage>
        <taxon>Eukaryota</taxon>
        <taxon>Viridiplantae</taxon>
        <taxon>Streptophyta</taxon>
        <taxon>Embryophyta</taxon>
        <taxon>Tracheophyta</taxon>
        <taxon>Spermatophyta</taxon>
        <taxon>Magnoliopsida</taxon>
        <taxon>eudicotyledons</taxon>
        <taxon>Gunneridae</taxon>
        <taxon>Pentapetalae</taxon>
        <taxon>rosids</taxon>
        <taxon>fabids</taxon>
        <taxon>Rosales</taxon>
        <taxon>Rosaceae</taxon>
        <taxon>Amygdaloideae</taxon>
        <taxon>Maleae</taxon>
        <taxon>Pyrus</taxon>
    </lineage>
</organism>
<sequence length="90" mass="10273">MGAGFRRNGQNNIKDKQMFRLAGGMVECDYYFHEIPPQMDADNVWNRFKPCGSVCLWLCKPTCSCINLNMKDQTSDIVGKLPQDGPQHVY</sequence>
<dbReference type="Proteomes" id="UP000327157">
    <property type="component" value="Chromosome 6"/>
</dbReference>
<evidence type="ECO:0000313" key="2">
    <source>
        <dbReference type="Proteomes" id="UP000327157"/>
    </source>
</evidence>
<protein>
    <submittedName>
        <fullName evidence="1">Uncharacterized protein</fullName>
    </submittedName>
</protein>
<dbReference type="EMBL" id="SMOL01000120">
    <property type="protein sequence ID" value="KAB2633623.1"/>
    <property type="molecule type" value="Genomic_DNA"/>
</dbReference>